<reference evidence="11" key="1">
    <citation type="submission" date="2020-08" db="EMBL/GenBank/DDBJ databases">
        <title>Genome public.</title>
        <authorList>
            <person name="Liu C."/>
            <person name="Sun Q."/>
        </authorList>
    </citation>
    <scope>NUCLEOTIDE SEQUENCE</scope>
    <source>
        <strain evidence="11">BX12</strain>
    </source>
</reference>
<accession>A0A923SUM6</accession>
<dbReference type="InterPro" id="IPR048279">
    <property type="entry name" value="MdtK-like"/>
</dbReference>
<keyword evidence="8 10" id="KW-0472">Membrane</keyword>
<dbReference type="InterPro" id="IPR002528">
    <property type="entry name" value="MATE_fam"/>
</dbReference>
<keyword evidence="4" id="KW-0813">Transport</keyword>
<dbReference type="GO" id="GO:0015297">
    <property type="term" value="F:antiporter activity"/>
    <property type="evidence" value="ECO:0007669"/>
    <property type="project" value="InterPro"/>
</dbReference>
<comment type="similarity">
    <text evidence="2">Belongs to the multi antimicrobial extrusion (MATE) (TC 2.A.66.1) family. MepA subfamily.</text>
</comment>
<sequence length="469" mass="51360">MNQKIENPLGYQPIWNLLIKFSVPATISCLINSIYNIVDQIFIGQGVGYLGNAATTVAFPLMTILLAFGTLIGAGSSAFAAIKLGEKKEHLAEKTLNNAFMFSIVISVIIVIIGLIFLEPILVLFGATENVMPYAMDYTSIVLLGSPFNMLAIALSNLARTDGNPRMSMYGMLIGAILNTILNPIYIFIFDWGVRGSAIATVTSQIISAIILTRYFVKDAKTPQHMRLKKKLMKPDAKLIRRFLTLGISSGITSCVACIMQIVMNRSLVYYGDQSEITGDVALSAMGIVMKIAMIIASFAIGVGIGAQPILGFNRGAEKYRRIRTTYTYAVLLATGSIFVGWLACQIFPSQIISIFGGESAEFTDFAIKCLRIYLFCIFCAGFQIVSTNYFQSTGQPLKASILSMLRQLLLLIPLILILPLFMGLNGILFSAPIADSTSALIVALFIIPEMKKLNRKIKEEDIRLQEAN</sequence>
<evidence type="ECO:0000313" key="12">
    <source>
        <dbReference type="Proteomes" id="UP000602647"/>
    </source>
</evidence>
<feature type="transmembrane region" description="Helical" evidence="10">
    <location>
        <begin position="403"/>
        <end position="422"/>
    </location>
</feature>
<feature type="transmembrane region" description="Helical" evidence="10">
    <location>
        <begin position="428"/>
        <end position="448"/>
    </location>
</feature>
<dbReference type="EMBL" id="JACRYT010000001">
    <property type="protein sequence ID" value="MBC6678523.1"/>
    <property type="molecule type" value="Genomic_DNA"/>
</dbReference>
<dbReference type="InterPro" id="IPR045070">
    <property type="entry name" value="MATE_MepA-like"/>
</dbReference>
<proteinExistence type="inferred from homology"/>
<keyword evidence="6 10" id="KW-0812">Transmembrane</keyword>
<dbReference type="AlphaFoldDB" id="A0A923SUM6"/>
<feature type="transmembrane region" description="Helical" evidence="10">
    <location>
        <begin position="373"/>
        <end position="391"/>
    </location>
</feature>
<dbReference type="RefSeq" id="WP_187301916.1">
    <property type="nucleotide sequence ID" value="NZ_CBCTON010000022.1"/>
</dbReference>
<dbReference type="Pfam" id="PF01554">
    <property type="entry name" value="MatE"/>
    <property type="match status" value="2"/>
</dbReference>
<evidence type="ECO:0000256" key="5">
    <source>
        <dbReference type="ARBA" id="ARBA00022475"/>
    </source>
</evidence>
<feature type="transmembrane region" description="Helical" evidence="10">
    <location>
        <begin position="196"/>
        <end position="217"/>
    </location>
</feature>
<evidence type="ECO:0000256" key="6">
    <source>
        <dbReference type="ARBA" id="ARBA00022692"/>
    </source>
</evidence>
<keyword evidence="5" id="KW-1003">Cell membrane</keyword>
<feature type="transmembrane region" description="Helical" evidence="10">
    <location>
        <begin position="327"/>
        <end position="353"/>
    </location>
</feature>
<evidence type="ECO:0000256" key="10">
    <source>
        <dbReference type="SAM" id="Phobius"/>
    </source>
</evidence>
<feature type="transmembrane region" description="Helical" evidence="10">
    <location>
        <begin position="58"/>
        <end position="84"/>
    </location>
</feature>
<comment type="caution">
    <text evidence="11">The sequence shown here is derived from an EMBL/GenBank/DDBJ whole genome shotgun (WGS) entry which is preliminary data.</text>
</comment>
<feature type="transmembrane region" description="Helical" evidence="10">
    <location>
        <begin position="170"/>
        <end position="190"/>
    </location>
</feature>
<dbReference type="PANTHER" id="PTHR43823">
    <property type="entry name" value="SPORULATION PROTEIN YKVU"/>
    <property type="match status" value="1"/>
</dbReference>
<evidence type="ECO:0000313" key="11">
    <source>
        <dbReference type="EMBL" id="MBC6678523.1"/>
    </source>
</evidence>
<feature type="transmembrane region" description="Helical" evidence="10">
    <location>
        <begin position="283"/>
        <end position="306"/>
    </location>
</feature>
<evidence type="ECO:0000256" key="4">
    <source>
        <dbReference type="ARBA" id="ARBA00022448"/>
    </source>
</evidence>
<dbReference type="Proteomes" id="UP000602647">
    <property type="component" value="Unassembled WGS sequence"/>
</dbReference>
<feature type="transmembrane region" description="Helical" evidence="10">
    <location>
        <begin position="138"/>
        <end position="158"/>
    </location>
</feature>
<name>A0A923SUM6_9FIRM</name>
<dbReference type="PIRSF" id="PIRSF006603">
    <property type="entry name" value="DinF"/>
    <property type="match status" value="1"/>
</dbReference>
<feature type="transmembrane region" description="Helical" evidence="10">
    <location>
        <begin position="21"/>
        <end position="38"/>
    </location>
</feature>
<feature type="transmembrane region" description="Helical" evidence="10">
    <location>
        <begin position="239"/>
        <end position="263"/>
    </location>
</feature>
<comment type="subcellular location">
    <subcellularLocation>
        <location evidence="1">Cell membrane</location>
        <topology evidence="1">Multi-pass membrane protein</topology>
    </subcellularLocation>
</comment>
<evidence type="ECO:0000256" key="7">
    <source>
        <dbReference type="ARBA" id="ARBA00022989"/>
    </source>
</evidence>
<dbReference type="PANTHER" id="PTHR43823:SF3">
    <property type="entry name" value="MULTIDRUG EXPORT PROTEIN MEPA"/>
    <property type="match status" value="1"/>
</dbReference>
<keyword evidence="7 10" id="KW-1133">Transmembrane helix</keyword>
<dbReference type="CDD" id="cd13143">
    <property type="entry name" value="MATE_MepA_like"/>
    <property type="match status" value="1"/>
</dbReference>
<dbReference type="GO" id="GO:0046677">
    <property type="term" value="P:response to antibiotic"/>
    <property type="evidence" value="ECO:0007669"/>
    <property type="project" value="UniProtKB-KW"/>
</dbReference>
<dbReference type="GO" id="GO:0005886">
    <property type="term" value="C:plasma membrane"/>
    <property type="evidence" value="ECO:0007669"/>
    <property type="project" value="UniProtKB-SubCell"/>
</dbReference>
<evidence type="ECO:0000256" key="9">
    <source>
        <dbReference type="ARBA" id="ARBA00023251"/>
    </source>
</evidence>
<protein>
    <recommendedName>
        <fullName evidence="3">Multidrug export protein MepA</fullName>
    </recommendedName>
</protein>
<organism evidence="11 12">
    <name type="scientific">Zhenpiania hominis</name>
    <dbReference type="NCBI Taxonomy" id="2763644"/>
    <lineage>
        <taxon>Bacteria</taxon>
        <taxon>Bacillati</taxon>
        <taxon>Bacillota</taxon>
        <taxon>Clostridia</taxon>
        <taxon>Peptostreptococcales</taxon>
        <taxon>Anaerovoracaceae</taxon>
        <taxon>Zhenpiania</taxon>
    </lineage>
</organism>
<keyword evidence="12" id="KW-1185">Reference proteome</keyword>
<dbReference type="NCBIfam" id="TIGR00797">
    <property type="entry name" value="matE"/>
    <property type="match status" value="1"/>
</dbReference>
<dbReference type="GO" id="GO:0042910">
    <property type="term" value="F:xenobiotic transmembrane transporter activity"/>
    <property type="evidence" value="ECO:0007669"/>
    <property type="project" value="InterPro"/>
</dbReference>
<evidence type="ECO:0000256" key="2">
    <source>
        <dbReference type="ARBA" id="ARBA00008417"/>
    </source>
</evidence>
<feature type="transmembrane region" description="Helical" evidence="10">
    <location>
        <begin position="96"/>
        <end position="118"/>
    </location>
</feature>
<gene>
    <name evidence="11" type="ORF">H9L42_01600</name>
</gene>
<evidence type="ECO:0000256" key="3">
    <source>
        <dbReference type="ARBA" id="ARBA00022106"/>
    </source>
</evidence>
<keyword evidence="9" id="KW-0046">Antibiotic resistance</keyword>
<dbReference type="InterPro" id="IPR051327">
    <property type="entry name" value="MATE_MepA_subfamily"/>
</dbReference>
<evidence type="ECO:0000256" key="1">
    <source>
        <dbReference type="ARBA" id="ARBA00004651"/>
    </source>
</evidence>
<evidence type="ECO:0000256" key="8">
    <source>
        <dbReference type="ARBA" id="ARBA00023136"/>
    </source>
</evidence>